<feature type="signal peptide" evidence="2">
    <location>
        <begin position="1"/>
        <end position="22"/>
    </location>
</feature>
<feature type="chain" id="PRO_5045399378" description="Secreted protein" evidence="2">
    <location>
        <begin position="23"/>
        <end position="92"/>
    </location>
</feature>
<evidence type="ECO:0000313" key="3">
    <source>
        <dbReference type="EMBL" id="CAI9595207.1"/>
    </source>
</evidence>
<keyword evidence="4" id="KW-1185">Reference proteome</keyword>
<sequence length="92" mass="9426">MSMFGPSKILLCWAALLSVCNGSPHKFCKEPNYMPSSPNDANALLPVCDGSPGFIRVSGGSISHSGSMSGGSSSQSIFSGQQSSFQSGSMSS</sequence>
<evidence type="ECO:0000256" key="2">
    <source>
        <dbReference type="SAM" id="SignalP"/>
    </source>
</evidence>
<name>A0ABN9FH96_9NEOB</name>
<evidence type="ECO:0000256" key="1">
    <source>
        <dbReference type="SAM" id="MobiDB-lite"/>
    </source>
</evidence>
<keyword evidence="2" id="KW-0732">Signal</keyword>
<comment type="caution">
    <text evidence="3">The sequence shown here is derived from an EMBL/GenBank/DDBJ whole genome shotgun (WGS) entry which is preliminary data.</text>
</comment>
<accession>A0ABN9FH96</accession>
<dbReference type="EMBL" id="CATNWA010016764">
    <property type="protein sequence ID" value="CAI9595207.1"/>
    <property type="molecule type" value="Genomic_DNA"/>
</dbReference>
<proteinExistence type="predicted"/>
<gene>
    <name evidence="3" type="ORF">SPARVUS_LOCUS11850422</name>
</gene>
<feature type="non-terminal residue" evidence="3">
    <location>
        <position position="92"/>
    </location>
</feature>
<feature type="region of interest" description="Disordered" evidence="1">
    <location>
        <begin position="63"/>
        <end position="92"/>
    </location>
</feature>
<dbReference type="Proteomes" id="UP001162483">
    <property type="component" value="Unassembled WGS sequence"/>
</dbReference>
<evidence type="ECO:0000313" key="4">
    <source>
        <dbReference type="Proteomes" id="UP001162483"/>
    </source>
</evidence>
<evidence type="ECO:0008006" key="5">
    <source>
        <dbReference type="Google" id="ProtNLM"/>
    </source>
</evidence>
<reference evidence="3" key="1">
    <citation type="submission" date="2023-05" db="EMBL/GenBank/DDBJ databases">
        <authorList>
            <person name="Stuckert A."/>
        </authorList>
    </citation>
    <scope>NUCLEOTIDE SEQUENCE</scope>
</reference>
<organism evidence="3 4">
    <name type="scientific">Staurois parvus</name>
    <dbReference type="NCBI Taxonomy" id="386267"/>
    <lineage>
        <taxon>Eukaryota</taxon>
        <taxon>Metazoa</taxon>
        <taxon>Chordata</taxon>
        <taxon>Craniata</taxon>
        <taxon>Vertebrata</taxon>
        <taxon>Euteleostomi</taxon>
        <taxon>Amphibia</taxon>
        <taxon>Batrachia</taxon>
        <taxon>Anura</taxon>
        <taxon>Neobatrachia</taxon>
        <taxon>Ranoidea</taxon>
        <taxon>Ranidae</taxon>
        <taxon>Staurois</taxon>
    </lineage>
</organism>
<protein>
    <recommendedName>
        <fullName evidence="5">Secreted protein</fullName>
    </recommendedName>
</protein>